<feature type="chain" id="PRO_5028309548" evidence="1">
    <location>
        <begin position="22"/>
        <end position="230"/>
    </location>
</feature>
<name>A0A516SK94_9NEIS</name>
<dbReference type="Pfam" id="PF13852">
    <property type="entry name" value="DUF4197"/>
    <property type="match status" value="1"/>
</dbReference>
<dbReference type="RefSeq" id="WP_144279964.1">
    <property type="nucleotide sequence ID" value="NZ_CP041730.1"/>
</dbReference>
<protein>
    <submittedName>
        <fullName evidence="2">DUF4197 domain-containing protein</fullName>
    </submittedName>
</protein>
<dbReference type="PROSITE" id="PS51257">
    <property type="entry name" value="PROKAR_LIPOPROTEIN"/>
    <property type="match status" value="1"/>
</dbReference>
<dbReference type="AlphaFoldDB" id="A0A516SK94"/>
<dbReference type="OrthoDB" id="5292580at2"/>
<dbReference type="InterPro" id="IPR025245">
    <property type="entry name" value="DUF4197"/>
</dbReference>
<gene>
    <name evidence="2" type="ORF">FNU76_20735</name>
</gene>
<keyword evidence="1" id="KW-0732">Signal</keyword>
<dbReference type="Proteomes" id="UP000317550">
    <property type="component" value="Chromosome"/>
</dbReference>
<feature type="signal peptide" evidence="1">
    <location>
        <begin position="1"/>
        <end position="21"/>
    </location>
</feature>
<keyword evidence="3" id="KW-1185">Reference proteome</keyword>
<organism evidence="2 3">
    <name type="scientific">Chitinimonas arctica</name>
    <dbReference type="NCBI Taxonomy" id="2594795"/>
    <lineage>
        <taxon>Bacteria</taxon>
        <taxon>Pseudomonadati</taxon>
        <taxon>Pseudomonadota</taxon>
        <taxon>Betaproteobacteria</taxon>
        <taxon>Neisseriales</taxon>
        <taxon>Chitinibacteraceae</taxon>
        <taxon>Chitinimonas</taxon>
    </lineage>
</organism>
<sequence length="230" mass="24509">MLPSRLIPPLIALLLGLSCQAGELDQLAGKDAAAGLKEALIQAAGVAVGQLGKTDGFLSDSQVKIPLPDSLRKGERLLRSMGLGQQADDLVTSMNRAAEGAVQQAKPILVDSIRKMSWQDAKGILSGGETAATEYFRRTTSDSLGARFRPIVSQSTKRVRLAEKYNAYAGQAAQLGLIKAEDANIDDYVTRKTIDGLFLVIGQQEKSIRADPMGQASKLLRKVFGAADGK</sequence>
<dbReference type="KEGG" id="cari:FNU76_20735"/>
<evidence type="ECO:0000313" key="2">
    <source>
        <dbReference type="EMBL" id="QDQ28581.1"/>
    </source>
</evidence>
<dbReference type="EMBL" id="CP041730">
    <property type="protein sequence ID" value="QDQ28581.1"/>
    <property type="molecule type" value="Genomic_DNA"/>
</dbReference>
<proteinExistence type="predicted"/>
<reference evidence="2" key="1">
    <citation type="journal article" date="2020" name="Int. J. Syst. Evol. Microbiol.">
        <title>Chitinimonas arctica sp. nov., isolated from Arctic tundra soil.</title>
        <authorList>
            <person name="Xu Q."/>
            <person name="Jiang F."/>
            <person name="Da X."/>
            <person name="Zhang Y."/>
            <person name="Geng Y."/>
            <person name="Qin K."/>
            <person name="Liu J."/>
            <person name="Peng F."/>
        </authorList>
    </citation>
    <scope>NUCLEOTIDE SEQUENCE</scope>
    <source>
        <strain evidence="2">R3-44</strain>
    </source>
</reference>
<evidence type="ECO:0000256" key="1">
    <source>
        <dbReference type="SAM" id="SignalP"/>
    </source>
</evidence>
<evidence type="ECO:0000313" key="3">
    <source>
        <dbReference type="Proteomes" id="UP000317550"/>
    </source>
</evidence>
<accession>A0A516SK94</accession>